<keyword evidence="1" id="KW-0812">Transmembrane</keyword>
<name>A0A9J6EUD5_RHIMP</name>
<dbReference type="EMBL" id="JABSTU010000002">
    <property type="protein sequence ID" value="KAH8037945.1"/>
    <property type="molecule type" value="Genomic_DNA"/>
</dbReference>
<comment type="caution">
    <text evidence="2">The sequence shown here is derived from an EMBL/GenBank/DDBJ whole genome shotgun (WGS) entry which is preliminary data.</text>
</comment>
<accession>A0A9J6EUD5</accession>
<dbReference type="VEuPathDB" id="VectorBase:LOC119179824"/>
<keyword evidence="1" id="KW-1133">Transmembrane helix</keyword>
<keyword evidence="3" id="KW-1185">Reference proteome</keyword>
<feature type="transmembrane region" description="Helical" evidence="1">
    <location>
        <begin position="71"/>
        <end position="96"/>
    </location>
</feature>
<proteinExistence type="predicted"/>
<reference evidence="2" key="2">
    <citation type="submission" date="2021-09" db="EMBL/GenBank/DDBJ databases">
        <authorList>
            <person name="Jia N."/>
            <person name="Wang J."/>
            <person name="Shi W."/>
            <person name="Du L."/>
            <person name="Sun Y."/>
            <person name="Zhan W."/>
            <person name="Jiang J."/>
            <person name="Wang Q."/>
            <person name="Zhang B."/>
            <person name="Ji P."/>
            <person name="Sakyi L.B."/>
            <person name="Cui X."/>
            <person name="Yuan T."/>
            <person name="Jiang B."/>
            <person name="Yang W."/>
            <person name="Lam T.T.-Y."/>
            <person name="Chang Q."/>
            <person name="Ding S."/>
            <person name="Wang X."/>
            <person name="Zhu J."/>
            <person name="Ruan X."/>
            <person name="Zhao L."/>
            <person name="Wei J."/>
            <person name="Que T."/>
            <person name="Du C."/>
            <person name="Cheng J."/>
            <person name="Dai P."/>
            <person name="Han X."/>
            <person name="Huang E."/>
            <person name="Gao Y."/>
            <person name="Liu J."/>
            <person name="Shao H."/>
            <person name="Ye R."/>
            <person name="Li L."/>
            <person name="Wei W."/>
            <person name="Wang X."/>
            <person name="Wang C."/>
            <person name="Huo Q."/>
            <person name="Li W."/>
            <person name="Guo W."/>
            <person name="Chen H."/>
            <person name="Chen S."/>
            <person name="Zhou L."/>
            <person name="Zhou L."/>
            <person name="Ni X."/>
            <person name="Tian J."/>
            <person name="Zhou Y."/>
            <person name="Sheng Y."/>
            <person name="Liu T."/>
            <person name="Pan Y."/>
            <person name="Xia L."/>
            <person name="Li J."/>
            <person name="Zhao F."/>
            <person name="Cao W."/>
        </authorList>
    </citation>
    <scope>NUCLEOTIDE SEQUENCE</scope>
    <source>
        <strain evidence="2">Rmic-2018</strain>
        <tissue evidence="2">Larvae</tissue>
    </source>
</reference>
<keyword evidence="1" id="KW-0472">Membrane</keyword>
<evidence type="ECO:0000313" key="3">
    <source>
        <dbReference type="Proteomes" id="UP000821866"/>
    </source>
</evidence>
<reference evidence="2" key="1">
    <citation type="journal article" date="2020" name="Cell">
        <title>Large-Scale Comparative Analyses of Tick Genomes Elucidate Their Genetic Diversity and Vector Capacities.</title>
        <authorList>
            <consortium name="Tick Genome and Microbiome Consortium (TIGMIC)"/>
            <person name="Jia N."/>
            <person name="Wang J."/>
            <person name="Shi W."/>
            <person name="Du L."/>
            <person name="Sun Y."/>
            <person name="Zhan W."/>
            <person name="Jiang J.F."/>
            <person name="Wang Q."/>
            <person name="Zhang B."/>
            <person name="Ji P."/>
            <person name="Bell-Sakyi L."/>
            <person name="Cui X.M."/>
            <person name="Yuan T.T."/>
            <person name="Jiang B.G."/>
            <person name="Yang W.F."/>
            <person name="Lam T.T."/>
            <person name="Chang Q.C."/>
            <person name="Ding S.J."/>
            <person name="Wang X.J."/>
            <person name="Zhu J.G."/>
            <person name="Ruan X.D."/>
            <person name="Zhao L."/>
            <person name="Wei J.T."/>
            <person name="Ye R.Z."/>
            <person name="Que T.C."/>
            <person name="Du C.H."/>
            <person name="Zhou Y.H."/>
            <person name="Cheng J.X."/>
            <person name="Dai P.F."/>
            <person name="Guo W.B."/>
            <person name="Han X.H."/>
            <person name="Huang E.J."/>
            <person name="Li L.F."/>
            <person name="Wei W."/>
            <person name="Gao Y.C."/>
            <person name="Liu J.Z."/>
            <person name="Shao H.Z."/>
            <person name="Wang X."/>
            <person name="Wang C.C."/>
            <person name="Yang T.C."/>
            <person name="Huo Q.B."/>
            <person name="Li W."/>
            <person name="Chen H.Y."/>
            <person name="Chen S.E."/>
            <person name="Zhou L.G."/>
            <person name="Ni X.B."/>
            <person name="Tian J.H."/>
            <person name="Sheng Y."/>
            <person name="Liu T."/>
            <person name="Pan Y.S."/>
            <person name="Xia L.Y."/>
            <person name="Li J."/>
            <person name="Zhao F."/>
            <person name="Cao W.C."/>
        </authorList>
    </citation>
    <scope>NUCLEOTIDE SEQUENCE</scope>
    <source>
        <strain evidence="2">Rmic-2018</strain>
    </source>
</reference>
<evidence type="ECO:0000313" key="2">
    <source>
        <dbReference type="EMBL" id="KAH8037945.1"/>
    </source>
</evidence>
<organism evidence="2 3">
    <name type="scientific">Rhipicephalus microplus</name>
    <name type="common">Cattle tick</name>
    <name type="synonym">Boophilus microplus</name>
    <dbReference type="NCBI Taxonomy" id="6941"/>
    <lineage>
        <taxon>Eukaryota</taxon>
        <taxon>Metazoa</taxon>
        <taxon>Ecdysozoa</taxon>
        <taxon>Arthropoda</taxon>
        <taxon>Chelicerata</taxon>
        <taxon>Arachnida</taxon>
        <taxon>Acari</taxon>
        <taxon>Parasitiformes</taxon>
        <taxon>Ixodida</taxon>
        <taxon>Ixodoidea</taxon>
        <taxon>Ixodidae</taxon>
        <taxon>Rhipicephalinae</taxon>
        <taxon>Rhipicephalus</taxon>
        <taxon>Boophilus</taxon>
    </lineage>
</organism>
<sequence length="269" mass="29109">MEPRGSITAPNGGYQIANTTTTTTHHQRQGGGCDASSFYLGATLFLSLGSALCLLLAFLSDHWELVNTPARLWSCTVCLQGCASVYALSVGVLVLYDVEHVASLARQKGMSLTRSRNVLRLADGGGVGGVQSQEGSSLFLVNLNGGVHRICATLDGDDQAFLGNEAKGAPGGCISYYSSSDEERISTLVVRSPWLDTVFATFTSCFMHFKRTVPQGVLTGTDFDQGLPSEFLRSRRFARDWAASLSWLGIALCLFTSIFWLILARIMRF</sequence>
<feature type="transmembrane region" description="Helical" evidence="1">
    <location>
        <begin position="241"/>
        <end position="263"/>
    </location>
</feature>
<dbReference type="AlphaFoldDB" id="A0A9J6EUD5"/>
<dbReference type="Proteomes" id="UP000821866">
    <property type="component" value="Chromosome 10"/>
</dbReference>
<evidence type="ECO:0000256" key="1">
    <source>
        <dbReference type="SAM" id="Phobius"/>
    </source>
</evidence>
<protein>
    <submittedName>
        <fullName evidence="2">Uncharacterized protein</fullName>
    </submittedName>
</protein>
<gene>
    <name evidence="2" type="ORF">HPB51_019297</name>
</gene>
<feature type="transmembrane region" description="Helical" evidence="1">
    <location>
        <begin position="38"/>
        <end position="59"/>
    </location>
</feature>